<comment type="caution">
    <text evidence="1">The sequence shown here is derived from an EMBL/GenBank/DDBJ whole genome shotgun (WGS) entry which is preliminary data.</text>
</comment>
<dbReference type="AlphaFoldDB" id="A0A5B7K853"/>
<protein>
    <submittedName>
        <fullName evidence="1">Uncharacterized protein</fullName>
    </submittedName>
</protein>
<organism evidence="1 2">
    <name type="scientific">Portunus trituberculatus</name>
    <name type="common">Swimming crab</name>
    <name type="synonym">Neptunus trituberculatus</name>
    <dbReference type="NCBI Taxonomy" id="210409"/>
    <lineage>
        <taxon>Eukaryota</taxon>
        <taxon>Metazoa</taxon>
        <taxon>Ecdysozoa</taxon>
        <taxon>Arthropoda</taxon>
        <taxon>Crustacea</taxon>
        <taxon>Multicrustacea</taxon>
        <taxon>Malacostraca</taxon>
        <taxon>Eumalacostraca</taxon>
        <taxon>Eucarida</taxon>
        <taxon>Decapoda</taxon>
        <taxon>Pleocyemata</taxon>
        <taxon>Brachyura</taxon>
        <taxon>Eubrachyura</taxon>
        <taxon>Portunoidea</taxon>
        <taxon>Portunidae</taxon>
        <taxon>Portuninae</taxon>
        <taxon>Portunus</taxon>
    </lineage>
</organism>
<dbReference type="EMBL" id="VSRR010126987">
    <property type="protein sequence ID" value="MPD01398.1"/>
    <property type="molecule type" value="Genomic_DNA"/>
</dbReference>
<dbReference type="Proteomes" id="UP000324222">
    <property type="component" value="Unassembled WGS sequence"/>
</dbReference>
<evidence type="ECO:0000313" key="1">
    <source>
        <dbReference type="EMBL" id="MPD01398.1"/>
    </source>
</evidence>
<accession>A0A5B7K853</accession>
<gene>
    <name evidence="1" type="ORF">E2C01_096923</name>
</gene>
<sequence>MDLPLLRSAVVRLMSVGEERDNELLREFFFITQPLPNYRQWLQQSRAQTVTVRRSAAVRWSFRVQPSGRRLDDRKQKEAGNKFEPN</sequence>
<keyword evidence="2" id="KW-1185">Reference proteome</keyword>
<reference evidence="1 2" key="1">
    <citation type="submission" date="2019-05" db="EMBL/GenBank/DDBJ databases">
        <title>Another draft genome of Portunus trituberculatus and its Hox gene families provides insights of decapod evolution.</title>
        <authorList>
            <person name="Jeong J.-H."/>
            <person name="Song I."/>
            <person name="Kim S."/>
            <person name="Choi T."/>
            <person name="Kim D."/>
            <person name="Ryu S."/>
            <person name="Kim W."/>
        </authorList>
    </citation>
    <scope>NUCLEOTIDE SEQUENCE [LARGE SCALE GENOMIC DNA]</scope>
    <source>
        <tissue evidence="1">Muscle</tissue>
    </source>
</reference>
<evidence type="ECO:0000313" key="2">
    <source>
        <dbReference type="Proteomes" id="UP000324222"/>
    </source>
</evidence>
<proteinExistence type="predicted"/>
<name>A0A5B7K853_PORTR</name>